<dbReference type="EMBL" id="BGPR01006044">
    <property type="protein sequence ID" value="GBN15609.1"/>
    <property type="molecule type" value="Genomic_DNA"/>
</dbReference>
<name>A0A4Y2LME3_ARAVE</name>
<dbReference type="AlphaFoldDB" id="A0A4Y2LME3"/>
<organism evidence="1 2">
    <name type="scientific">Araneus ventricosus</name>
    <name type="common">Orbweaver spider</name>
    <name type="synonym">Epeira ventricosa</name>
    <dbReference type="NCBI Taxonomy" id="182803"/>
    <lineage>
        <taxon>Eukaryota</taxon>
        <taxon>Metazoa</taxon>
        <taxon>Ecdysozoa</taxon>
        <taxon>Arthropoda</taxon>
        <taxon>Chelicerata</taxon>
        <taxon>Arachnida</taxon>
        <taxon>Araneae</taxon>
        <taxon>Araneomorphae</taxon>
        <taxon>Entelegynae</taxon>
        <taxon>Araneoidea</taxon>
        <taxon>Araneidae</taxon>
        <taxon>Araneus</taxon>
    </lineage>
</organism>
<gene>
    <name evidence="1" type="ORF">AVEN_102089_1</name>
</gene>
<comment type="caution">
    <text evidence="1">The sequence shown here is derived from an EMBL/GenBank/DDBJ whole genome shotgun (WGS) entry which is preliminary data.</text>
</comment>
<keyword evidence="2" id="KW-1185">Reference proteome</keyword>
<dbReference type="Proteomes" id="UP000499080">
    <property type="component" value="Unassembled WGS sequence"/>
</dbReference>
<evidence type="ECO:0000313" key="2">
    <source>
        <dbReference type="Proteomes" id="UP000499080"/>
    </source>
</evidence>
<protein>
    <submittedName>
        <fullName evidence="1">Uncharacterized protein</fullName>
    </submittedName>
</protein>
<proteinExistence type="predicted"/>
<evidence type="ECO:0000313" key="1">
    <source>
        <dbReference type="EMBL" id="GBN15609.1"/>
    </source>
</evidence>
<sequence length="88" mass="9903">MTRPLSIDKKVDLGLKERSIFASLGTGQPEWSHEDSFGFRPHFSRVGFAYFLAGRPGPRAQSCGSSPELRITYWTFQRTAVLDALKNI</sequence>
<accession>A0A4Y2LME3</accession>
<reference evidence="1 2" key="1">
    <citation type="journal article" date="2019" name="Sci. Rep.">
        <title>Orb-weaving spider Araneus ventricosus genome elucidates the spidroin gene catalogue.</title>
        <authorList>
            <person name="Kono N."/>
            <person name="Nakamura H."/>
            <person name="Ohtoshi R."/>
            <person name="Moran D.A.P."/>
            <person name="Shinohara A."/>
            <person name="Yoshida Y."/>
            <person name="Fujiwara M."/>
            <person name="Mori M."/>
            <person name="Tomita M."/>
            <person name="Arakawa K."/>
        </authorList>
    </citation>
    <scope>NUCLEOTIDE SEQUENCE [LARGE SCALE GENOMIC DNA]</scope>
</reference>